<reference evidence="3" key="2">
    <citation type="submission" date="2020-09" db="EMBL/GenBank/DDBJ databases">
        <authorList>
            <person name="Sun Q."/>
            <person name="Ohkuma M."/>
        </authorList>
    </citation>
    <scope>NUCLEOTIDE SEQUENCE</scope>
    <source>
        <strain evidence="3">JCM 14359</strain>
    </source>
</reference>
<proteinExistence type="predicted"/>
<organism evidence="3 4">
    <name type="scientific">Halobellus salinus</name>
    <dbReference type="NCBI Taxonomy" id="931585"/>
    <lineage>
        <taxon>Archaea</taxon>
        <taxon>Methanobacteriati</taxon>
        <taxon>Methanobacteriota</taxon>
        <taxon>Stenosarchaea group</taxon>
        <taxon>Halobacteria</taxon>
        <taxon>Halobacteriales</taxon>
        <taxon>Haloferacaceae</taxon>
        <taxon>Halobellus</taxon>
    </lineage>
</organism>
<dbReference type="InterPro" id="IPR004360">
    <property type="entry name" value="Glyas_Fos-R_dOase_dom"/>
</dbReference>
<reference evidence="3" key="1">
    <citation type="journal article" date="2014" name="Int. J. Syst. Evol. Microbiol.">
        <title>Complete genome sequence of Corynebacterium casei LMG S-19264T (=DSM 44701T), isolated from a smear-ripened cheese.</title>
        <authorList>
            <consortium name="US DOE Joint Genome Institute (JGI-PGF)"/>
            <person name="Walter F."/>
            <person name="Albersmeier A."/>
            <person name="Kalinowski J."/>
            <person name="Ruckert C."/>
        </authorList>
    </citation>
    <scope>NUCLEOTIDE SEQUENCE</scope>
    <source>
        <strain evidence="3">JCM 14359</strain>
    </source>
</reference>
<dbReference type="Proteomes" id="UP000653099">
    <property type="component" value="Unassembled WGS sequence"/>
</dbReference>
<evidence type="ECO:0000313" key="3">
    <source>
        <dbReference type="EMBL" id="GGI97758.1"/>
    </source>
</evidence>
<evidence type="ECO:0000259" key="2">
    <source>
        <dbReference type="PROSITE" id="PS51819"/>
    </source>
</evidence>
<accession>A0A830EJM3</accession>
<feature type="region of interest" description="Disordered" evidence="1">
    <location>
        <begin position="39"/>
        <end position="60"/>
    </location>
</feature>
<feature type="domain" description="VOC" evidence="2">
    <location>
        <begin position="1"/>
        <end position="117"/>
    </location>
</feature>
<dbReference type="InterPro" id="IPR029068">
    <property type="entry name" value="Glyas_Bleomycin-R_OHBP_Dase"/>
</dbReference>
<evidence type="ECO:0000313" key="4">
    <source>
        <dbReference type="Proteomes" id="UP000653099"/>
    </source>
</evidence>
<dbReference type="EMBL" id="BMOC01000002">
    <property type="protein sequence ID" value="GGI97758.1"/>
    <property type="molecule type" value="Genomic_DNA"/>
</dbReference>
<evidence type="ECO:0000256" key="1">
    <source>
        <dbReference type="SAM" id="MobiDB-lite"/>
    </source>
</evidence>
<keyword evidence="4" id="KW-1185">Reference proteome</keyword>
<dbReference type="InterPro" id="IPR037523">
    <property type="entry name" value="VOC_core"/>
</dbReference>
<dbReference type="PROSITE" id="PS51819">
    <property type="entry name" value="VOC"/>
    <property type="match status" value="1"/>
</dbReference>
<protein>
    <recommendedName>
        <fullName evidence="2">VOC domain-containing protein</fullName>
    </recommendedName>
</protein>
<dbReference type="SUPFAM" id="SSF54593">
    <property type="entry name" value="Glyoxalase/Bleomycin resistance protein/Dihydroxybiphenyl dioxygenase"/>
    <property type="match status" value="1"/>
</dbReference>
<dbReference type="Pfam" id="PF00903">
    <property type="entry name" value="Glyoxalase"/>
    <property type="match status" value="1"/>
</dbReference>
<dbReference type="CDD" id="cd06587">
    <property type="entry name" value="VOC"/>
    <property type="match status" value="1"/>
</dbReference>
<comment type="caution">
    <text evidence="3">The sequence shown here is derived from an EMBL/GenBank/DDBJ whole genome shotgun (WGS) entry which is preliminary data.</text>
</comment>
<dbReference type="Gene3D" id="3.10.180.10">
    <property type="entry name" value="2,3-Dihydroxybiphenyl 1,2-Dioxygenase, domain 1"/>
    <property type="match status" value="2"/>
</dbReference>
<gene>
    <name evidence="3" type="ORF">GCM10008995_04550</name>
</gene>
<name>A0A830EJM3_9EURY</name>
<sequence length="261" mass="27693">MEVKDLDAARAFYEDRLGFVADAEPESGSRVAYRVGAPGRGGSSAAGAGPTRFVLRRPTDTPRGGVHTHYAFATTTHAYKRWWQRLADLDPVEVSFGATDSLYVYDPAGHCVEIGGFDHGRADADDPGARTGDPDPDAAPALSGLFEVVLEVTDLPAAEARYRRLGFEVVDRGAKRRRVRLSGPVDLELWEPQLGIADARGGLHVDLAFITDDPATAVEAGAPWPGDVESVSGGRRVVDGDGHVLTFLRAGDDGGRVGDGG</sequence>
<dbReference type="AlphaFoldDB" id="A0A830EJM3"/>